<dbReference type="AlphaFoldDB" id="A0A7L4ZPC7"/>
<dbReference type="EMBL" id="CP019288">
    <property type="protein sequence ID" value="QHI38598.1"/>
    <property type="molecule type" value="Genomic_DNA"/>
</dbReference>
<keyword evidence="11" id="KW-1185">Reference proteome</keyword>
<dbReference type="Proteomes" id="UP000464657">
    <property type="component" value="Chromosome"/>
</dbReference>
<dbReference type="KEGG" id="kan:IMCC3317_39920"/>
<evidence type="ECO:0000256" key="6">
    <source>
        <dbReference type="PROSITE-ProRule" id="PRU00169"/>
    </source>
</evidence>
<dbReference type="GO" id="GO:0000155">
    <property type="term" value="F:phosphorelay sensor kinase activity"/>
    <property type="evidence" value="ECO:0007669"/>
    <property type="project" value="InterPro"/>
</dbReference>
<evidence type="ECO:0000259" key="8">
    <source>
        <dbReference type="PROSITE" id="PS50109"/>
    </source>
</evidence>
<evidence type="ECO:0000259" key="9">
    <source>
        <dbReference type="PROSITE" id="PS50110"/>
    </source>
</evidence>
<comment type="catalytic activity">
    <reaction evidence="1">
        <text>ATP + protein L-histidine = ADP + protein N-phospho-L-histidine.</text>
        <dbReference type="EC" id="2.7.13.3"/>
    </reaction>
</comment>
<reference evidence="10 11" key="1">
    <citation type="journal article" date="2013" name="Int. J. Syst. Evol. Microbiol.">
        <title>Kordia antarctica sp. nov., isolated from Antarctic seawater.</title>
        <authorList>
            <person name="Baek K."/>
            <person name="Choi A."/>
            <person name="Kang I."/>
            <person name="Lee K."/>
            <person name="Cho J.C."/>
        </authorList>
    </citation>
    <scope>NUCLEOTIDE SEQUENCE [LARGE SCALE GENOMIC DNA]</scope>
    <source>
        <strain evidence="10 11">IMCC3317</strain>
    </source>
</reference>
<feature type="domain" description="Histidine kinase" evidence="8">
    <location>
        <begin position="373"/>
        <end position="594"/>
    </location>
</feature>
<evidence type="ECO:0000256" key="2">
    <source>
        <dbReference type="ARBA" id="ARBA00012438"/>
    </source>
</evidence>
<dbReference type="Pfam" id="PF00072">
    <property type="entry name" value="Response_reg"/>
    <property type="match status" value="1"/>
</dbReference>
<dbReference type="InterPro" id="IPR036890">
    <property type="entry name" value="HATPase_C_sf"/>
</dbReference>
<feature type="modified residue" description="4-aspartylphosphate" evidence="6">
    <location>
        <position position="668"/>
    </location>
</feature>
<dbReference type="Pfam" id="PF00512">
    <property type="entry name" value="HisKA"/>
    <property type="match status" value="1"/>
</dbReference>
<evidence type="ECO:0000256" key="5">
    <source>
        <dbReference type="ARBA" id="ARBA00022777"/>
    </source>
</evidence>
<dbReference type="PRINTS" id="PR00344">
    <property type="entry name" value="BCTRLSENSOR"/>
</dbReference>
<dbReference type="Gene3D" id="3.30.565.10">
    <property type="entry name" value="Histidine kinase-like ATPase, C-terminal domain"/>
    <property type="match status" value="1"/>
</dbReference>
<evidence type="ECO:0000256" key="7">
    <source>
        <dbReference type="SAM" id="SignalP"/>
    </source>
</evidence>
<dbReference type="SMART" id="SM00388">
    <property type="entry name" value="HisKA"/>
    <property type="match status" value="1"/>
</dbReference>
<dbReference type="EC" id="2.7.13.3" evidence="2"/>
<dbReference type="InterPro" id="IPR011990">
    <property type="entry name" value="TPR-like_helical_dom_sf"/>
</dbReference>
<dbReference type="CDD" id="cd00082">
    <property type="entry name" value="HisKA"/>
    <property type="match status" value="1"/>
</dbReference>
<dbReference type="InterPro" id="IPR003594">
    <property type="entry name" value="HATPase_dom"/>
</dbReference>
<feature type="domain" description="Response regulatory" evidence="9">
    <location>
        <begin position="619"/>
        <end position="733"/>
    </location>
</feature>
<dbReference type="InterPro" id="IPR001789">
    <property type="entry name" value="Sig_transdc_resp-reg_receiver"/>
</dbReference>
<keyword evidence="7" id="KW-0732">Signal</keyword>
<dbReference type="CDD" id="cd17546">
    <property type="entry name" value="REC_hyHK_CKI1_RcsC-like"/>
    <property type="match status" value="1"/>
</dbReference>
<dbReference type="Pfam" id="PF02518">
    <property type="entry name" value="HATPase_c"/>
    <property type="match status" value="1"/>
</dbReference>
<dbReference type="Gene3D" id="1.10.287.130">
    <property type="match status" value="1"/>
</dbReference>
<dbReference type="PROSITE" id="PS50109">
    <property type="entry name" value="HIS_KIN"/>
    <property type="match status" value="1"/>
</dbReference>
<dbReference type="PANTHER" id="PTHR43047">
    <property type="entry name" value="TWO-COMPONENT HISTIDINE PROTEIN KINASE"/>
    <property type="match status" value="1"/>
</dbReference>
<evidence type="ECO:0000313" key="10">
    <source>
        <dbReference type="EMBL" id="QHI38598.1"/>
    </source>
</evidence>
<keyword evidence="4 10" id="KW-0808">Transferase</keyword>
<protein>
    <recommendedName>
        <fullName evidence="2">histidine kinase</fullName>
        <ecNumber evidence="2">2.7.13.3</ecNumber>
    </recommendedName>
</protein>
<dbReference type="PANTHER" id="PTHR43047:SF64">
    <property type="entry name" value="HISTIDINE KINASE CONTAINING CHEY-HOMOLOGOUS RECEIVER DOMAIN AND PAS DOMAIN-RELATED"/>
    <property type="match status" value="1"/>
</dbReference>
<evidence type="ECO:0000256" key="3">
    <source>
        <dbReference type="ARBA" id="ARBA00022553"/>
    </source>
</evidence>
<dbReference type="InterPro" id="IPR036097">
    <property type="entry name" value="HisK_dim/P_sf"/>
</dbReference>
<dbReference type="InterPro" id="IPR004358">
    <property type="entry name" value="Sig_transdc_His_kin-like_C"/>
</dbReference>
<name>A0A7L4ZPC7_9FLAO</name>
<dbReference type="InterPro" id="IPR005467">
    <property type="entry name" value="His_kinase_dom"/>
</dbReference>
<evidence type="ECO:0000256" key="1">
    <source>
        <dbReference type="ARBA" id="ARBA00000085"/>
    </source>
</evidence>
<dbReference type="SUPFAM" id="SSF48452">
    <property type="entry name" value="TPR-like"/>
    <property type="match status" value="1"/>
</dbReference>
<dbReference type="SUPFAM" id="SSF47384">
    <property type="entry name" value="Homodimeric domain of signal transducing histidine kinase"/>
    <property type="match status" value="1"/>
</dbReference>
<dbReference type="SMART" id="SM00387">
    <property type="entry name" value="HATPase_c"/>
    <property type="match status" value="1"/>
</dbReference>
<dbReference type="SMART" id="SM00448">
    <property type="entry name" value="REC"/>
    <property type="match status" value="1"/>
</dbReference>
<dbReference type="InterPro" id="IPR011006">
    <property type="entry name" value="CheY-like_superfamily"/>
</dbReference>
<feature type="signal peptide" evidence="7">
    <location>
        <begin position="1"/>
        <end position="22"/>
    </location>
</feature>
<evidence type="ECO:0000256" key="4">
    <source>
        <dbReference type="ARBA" id="ARBA00022679"/>
    </source>
</evidence>
<dbReference type="PROSITE" id="PS50110">
    <property type="entry name" value="RESPONSE_REGULATORY"/>
    <property type="match status" value="1"/>
</dbReference>
<evidence type="ECO:0000313" key="11">
    <source>
        <dbReference type="Proteomes" id="UP000464657"/>
    </source>
</evidence>
<dbReference type="SUPFAM" id="SSF52172">
    <property type="entry name" value="CheY-like"/>
    <property type="match status" value="1"/>
</dbReference>
<organism evidence="10 11">
    <name type="scientific">Kordia antarctica</name>
    <dbReference type="NCBI Taxonomy" id="1218801"/>
    <lineage>
        <taxon>Bacteria</taxon>
        <taxon>Pseudomonadati</taxon>
        <taxon>Bacteroidota</taxon>
        <taxon>Flavobacteriia</taxon>
        <taxon>Flavobacteriales</taxon>
        <taxon>Flavobacteriaceae</taxon>
        <taxon>Kordia</taxon>
    </lineage>
</organism>
<dbReference type="SUPFAM" id="SSF55874">
    <property type="entry name" value="ATPase domain of HSP90 chaperone/DNA topoisomerase II/histidine kinase"/>
    <property type="match status" value="1"/>
</dbReference>
<gene>
    <name evidence="10" type="primary">luxQ_1</name>
    <name evidence="10" type="ORF">IMCC3317_39920</name>
</gene>
<accession>A0A7L4ZPC7</accession>
<keyword evidence="5 10" id="KW-0418">Kinase</keyword>
<dbReference type="Gene3D" id="3.40.50.2300">
    <property type="match status" value="1"/>
</dbReference>
<sequence length="734" mass="83450">MVCKVKHILYFWFALFSVLSQAQSNDIIKDSIERTFVDFYEFKNKAKMSHALEKLVTILDLSDSINDKKSTAKVYMLRAELGIEENYKSFNPTEIESYLKRAAQIQLEIPDSLGLGYNYVLRALTATRNTSYSNADKHFSDAEAIFEKYQSTDDIKKLKYYRGLFYLSQGINNRAIESFENSLPINDPYQPKYLRAKVHLNLAKAYKNIKQYEQAKLNAKIALQIANSYDFPIIKLESTQIIGDMYAGLNDLKNAYTFQNEYIKIKDSIYNIERLQSVALARANFDNEFQKRHITELVRQYDDSTQVGKRNKLTSILSSALLIIISLLTISLYRNNQIKVKTNNLLLKKNSELQLAKDNAEKAMKAKAQFLSTVTHELRTPLYAVTGLTHLLLEENPSESQKEHLKSLKFSGDYLLTFINDILQVNKIEARKLAVERAPINLKKVLNDVVNSLSQTSKENNNKIILSIDKGIPDKLIGDYLKMSQVFINLISNGLKFTKDGIVEISATITEESDTQQAILFEIKDNGIGISKAMQENIFDSFSQGSVQINRKYGGTGLGLTIVKSLLELLNSNIQLESKLGVGSTFRFPLTLDKVEEEALSHTEIIGEEKTDLKNRQFKVLLVEDNKINQVITKKIIAKQNMTCDIADDGYQAIDYARSNHYDFILMDIHMPGISGIEATKEIRKFDASTPIIALTAISLDDNKNDFLKDGFNEVISKPFDPEVFYKKISHILS</sequence>
<proteinExistence type="predicted"/>
<keyword evidence="3 6" id="KW-0597">Phosphoprotein</keyword>
<dbReference type="FunFam" id="3.30.565.10:FF:000010">
    <property type="entry name" value="Sensor histidine kinase RcsC"/>
    <property type="match status" value="1"/>
</dbReference>
<dbReference type="Gene3D" id="1.25.40.10">
    <property type="entry name" value="Tetratricopeptide repeat domain"/>
    <property type="match status" value="1"/>
</dbReference>
<feature type="chain" id="PRO_5029575714" description="histidine kinase" evidence="7">
    <location>
        <begin position="23"/>
        <end position="734"/>
    </location>
</feature>
<dbReference type="CDD" id="cd16922">
    <property type="entry name" value="HATPase_EvgS-ArcB-TorS-like"/>
    <property type="match status" value="1"/>
</dbReference>
<dbReference type="InterPro" id="IPR003661">
    <property type="entry name" value="HisK_dim/P_dom"/>
</dbReference>